<evidence type="ECO:0000256" key="8">
    <source>
        <dbReference type="ARBA" id="ARBA00029718"/>
    </source>
</evidence>
<keyword evidence="7" id="KW-0560">Oxidoreductase</keyword>
<evidence type="ECO:0000256" key="9">
    <source>
        <dbReference type="ARBA" id="ARBA00030119"/>
    </source>
</evidence>
<evidence type="ECO:0000256" key="1">
    <source>
        <dbReference type="ARBA" id="ARBA00003616"/>
    </source>
</evidence>
<comment type="similarity">
    <text evidence="3">Belongs to the dihydropyrimidine dehydrogenase family.</text>
</comment>
<dbReference type="GO" id="GO:0006212">
    <property type="term" value="P:uracil catabolic process"/>
    <property type="evidence" value="ECO:0007669"/>
    <property type="project" value="TreeGrafter"/>
</dbReference>
<evidence type="ECO:0000256" key="5">
    <source>
        <dbReference type="ARBA" id="ARBA00012061"/>
    </source>
</evidence>
<dbReference type="PANTHER" id="PTHR43073:SF2">
    <property type="entry name" value="DIHYDROPYRIMIDINE DEHYDROGENASE [NADP(+)]"/>
    <property type="match status" value="1"/>
</dbReference>
<evidence type="ECO:0000256" key="7">
    <source>
        <dbReference type="ARBA" id="ARBA00023002"/>
    </source>
</evidence>
<dbReference type="InterPro" id="IPR005720">
    <property type="entry name" value="Dihydroorotate_DH_cat"/>
</dbReference>
<evidence type="ECO:0000256" key="11">
    <source>
        <dbReference type="ARBA" id="ARBA00032722"/>
    </source>
</evidence>
<evidence type="ECO:0000259" key="13">
    <source>
        <dbReference type="PROSITE" id="PS51379"/>
    </source>
</evidence>
<evidence type="ECO:0000313" key="15">
    <source>
        <dbReference type="EMBL" id="HGQ17454.1"/>
    </source>
</evidence>
<dbReference type="InterPro" id="IPR013785">
    <property type="entry name" value="Aldolase_TIM"/>
</dbReference>
<dbReference type="InterPro" id="IPR017900">
    <property type="entry name" value="4Fe4S_Fe_S_CS"/>
</dbReference>
<comment type="function">
    <text evidence="1">Catalyzes the conversion of dihydroorotate to orotate with NAD(+) as electron acceptor.</text>
</comment>
<evidence type="ECO:0000313" key="14">
    <source>
        <dbReference type="EMBL" id="HGN36781.1"/>
    </source>
</evidence>
<dbReference type="EC" id="1.3.1.14" evidence="5"/>
<dbReference type="GO" id="GO:0002058">
    <property type="term" value="F:uracil binding"/>
    <property type="evidence" value="ECO:0007669"/>
    <property type="project" value="TreeGrafter"/>
</dbReference>
<sequence length="402" mass="44460">MEIDLTTKLHRRLQLPNPLIIASGPSVKNDRDIVQGLEAGAGGVVTKTITYDVNQQIQPRPRMHIVDKQSALARTRFYSFYSVDLMSEHPPEKWADLLKRAKMEISRREIEGVVIASIAGRTYEEWERLARMVSEAGADAIELNLSCPHVEPTYNGLMGRAAAYNPQIVSAIVRRVKENTDLPVIGKITPHGANPVELARTMVSAGADILVSTARFQGLILDVESMKPILWGGLGGYGGPWQLPISLAWTYNIVRELPQVVVIGSGGIASGLDIARFILVGARAVQVCTTIVVHGYGVVRVMLSELEEWMLRHGFSRIEDFRGLAIQNILPLEKLNREKIYRFTVVPEKCRICGVCVKVCPYRAVIDRGEEPPVVDESRCDVCGLCYTACPFDAIVINQMAS</sequence>
<dbReference type="Gene3D" id="3.30.70.20">
    <property type="match status" value="1"/>
</dbReference>
<accession>A0A7J3I848</accession>
<dbReference type="SUPFAM" id="SSF54862">
    <property type="entry name" value="4Fe-4S ferredoxins"/>
    <property type="match status" value="1"/>
</dbReference>
<dbReference type="SUPFAM" id="SSF51395">
    <property type="entry name" value="FMN-linked oxidoreductases"/>
    <property type="match status" value="1"/>
</dbReference>
<evidence type="ECO:0000256" key="12">
    <source>
        <dbReference type="ARBA" id="ARBA00048996"/>
    </source>
</evidence>
<name>A0A7J3I848_9CREN</name>
<comment type="catalytic activity">
    <reaction evidence="12">
        <text>(S)-dihydroorotate + NAD(+) = orotate + NADH + H(+)</text>
        <dbReference type="Rhea" id="RHEA:13513"/>
        <dbReference type="ChEBI" id="CHEBI:15378"/>
        <dbReference type="ChEBI" id="CHEBI:30839"/>
        <dbReference type="ChEBI" id="CHEBI:30864"/>
        <dbReference type="ChEBI" id="CHEBI:57540"/>
        <dbReference type="ChEBI" id="CHEBI:57945"/>
        <dbReference type="EC" id="1.3.1.14"/>
    </reaction>
</comment>
<comment type="subunit">
    <text evidence="4">Heterotetramer of 2 PyrK and 2 PyrD type B subunits.</text>
</comment>
<dbReference type="EMBL" id="DTBZ01000015">
    <property type="protein sequence ID" value="HGQ17454.1"/>
    <property type="molecule type" value="Genomic_DNA"/>
</dbReference>
<evidence type="ECO:0000256" key="10">
    <source>
        <dbReference type="ARBA" id="ARBA00032046"/>
    </source>
</evidence>
<dbReference type="PROSITE" id="PS51379">
    <property type="entry name" value="4FE4S_FER_2"/>
    <property type="match status" value="2"/>
</dbReference>
<dbReference type="GO" id="GO:0050661">
    <property type="term" value="F:NADP binding"/>
    <property type="evidence" value="ECO:0007669"/>
    <property type="project" value="TreeGrafter"/>
</dbReference>
<evidence type="ECO:0000256" key="6">
    <source>
        <dbReference type="ARBA" id="ARBA00018101"/>
    </source>
</evidence>
<dbReference type="EMBL" id="DTAI01000128">
    <property type="protein sequence ID" value="HGN36781.1"/>
    <property type="molecule type" value="Genomic_DNA"/>
</dbReference>
<dbReference type="Gene3D" id="3.20.20.70">
    <property type="entry name" value="Aldolase class I"/>
    <property type="match status" value="1"/>
</dbReference>
<dbReference type="PANTHER" id="PTHR43073">
    <property type="entry name" value="DIHYDROPYRIMIDINE DEHYDROGENASE [NADP(+)]"/>
    <property type="match status" value="1"/>
</dbReference>
<reference evidence="14" key="1">
    <citation type="journal article" date="2020" name="mSystems">
        <title>Genome- and Community-Level Interaction Insights into Carbon Utilization and Element Cycling Functions of Hydrothermarchaeota in Hydrothermal Sediment.</title>
        <authorList>
            <person name="Zhou Z."/>
            <person name="Liu Y."/>
            <person name="Xu W."/>
            <person name="Pan J."/>
            <person name="Luo Z.H."/>
            <person name="Li M."/>
        </authorList>
    </citation>
    <scope>NUCLEOTIDE SEQUENCE [LARGE SCALE GENOMIC DNA]</scope>
    <source>
        <strain evidence="14">SpSt-618</strain>
        <strain evidence="15">SpSt-657</strain>
    </source>
</reference>
<dbReference type="GO" id="GO:0006210">
    <property type="term" value="P:thymine catabolic process"/>
    <property type="evidence" value="ECO:0007669"/>
    <property type="project" value="TreeGrafter"/>
</dbReference>
<dbReference type="InterPro" id="IPR017896">
    <property type="entry name" value="4Fe4S_Fe-S-bd"/>
</dbReference>
<evidence type="ECO:0000256" key="4">
    <source>
        <dbReference type="ARBA" id="ARBA00011669"/>
    </source>
</evidence>
<dbReference type="GO" id="GO:0005737">
    <property type="term" value="C:cytoplasm"/>
    <property type="evidence" value="ECO:0007669"/>
    <property type="project" value="InterPro"/>
</dbReference>
<dbReference type="PROSITE" id="PS00198">
    <property type="entry name" value="4FE4S_FER_1"/>
    <property type="match status" value="1"/>
</dbReference>
<feature type="domain" description="4Fe-4S ferredoxin-type" evidence="13">
    <location>
        <begin position="371"/>
        <end position="400"/>
    </location>
</feature>
<comment type="caution">
    <text evidence="14">The sequence shown here is derived from an EMBL/GenBank/DDBJ whole genome shotgun (WGS) entry which is preliminary data.</text>
</comment>
<evidence type="ECO:0000256" key="2">
    <source>
        <dbReference type="ARBA" id="ARBA00004715"/>
    </source>
</evidence>
<feature type="domain" description="4Fe-4S ferredoxin-type" evidence="13">
    <location>
        <begin position="341"/>
        <end position="370"/>
    </location>
</feature>
<dbReference type="AlphaFoldDB" id="A0A7J3I848"/>
<protein>
    <recommendedName>
        <fullName evidence="6">Dihydroorotate dehydrogenase B (NAD(+)), catalytic subunit</fullName>
        <ecNumber evidence="5">1.3.1.14</ecNumber>
    </recommendedName>
    <alternativeName>
        <fullName evidence="8">Dihydroorotate oxidase B</fullName>
    </alternativeName>
    <alternativeName>
        <fullName evidence="11">Dihydrothymine dehydrogenase</fullName>
    </alternativeName>
    <alternativeName>
        <fullName evidence="9">Dihydrouracil dehydrogenase</fullName>
    </alternativeName>
    <alternativeName>
        <fullName evidence="10">Orotate reductase (NADH)</fullName>
    </alternativeName>
</protein>
<evidence type="ECO:0000256" key="3">
    <source>
        <dbReference type="ARBA" id="ARBA00010804"/>
    </source>
</evidence>
<proteinExistence type="inferred from homology"/>
<dbReference type="Pfam" id="PF01180">
    <property type="entry name" value="DHO_dh"/>
    <property type="match status" value="1"/>
</dbReference>
<gene>
    <name evidence="14" type="ORF">ENT87_04435</name>
    <name evidence="15" type="ORF">ENU30_00525</name>
</gene>
<organism evidence="14">
    <name type="scientific">Ignisphaera aggregans</name>
    <dbReference type="NCBI Taxonomy" id="334771"/>
    <lineage>
        <taxon>Archaea</taxon>
        <taxon>Thermoproteota</taxon>
        <taxon>Thermoprotei</taxon>
        <taxon>Desulfurococcales</taxon>
        <taxon>Desulfurococcaceae</taxon>
        <taxon>Ignisphaera</taxon>
    </lineage>
</organism>
<comment type="pathway">
    <text evidence="2">Pyrimidine metabolism; UMP biosynthesis via de novo pathway; orotate from (S)-dihydroorotate (NAD(+) route): step 1/1.</text>
</comment>
<dbReference type="Pfam" id="PF00037">
    <property type="entry name" value="Fer4"/>
    <property type="match status" value="2"/>
</dbReference>
<dbReference type="GO" id="GO:0004589">
    <property type="term" value="F:dihydroorotate dehydrogenase (NAD+) activity"/>
    <property type="evidence" value="ECO:0007669"/>
    <property type="project" value="UniProtKB-EC"/>
</dbReference>